<dbReference type="PANTHER" id="PTHR20934">
    <property type="entry name" value="TRANSCRIPTION ELONGATION FACTOR 1 HOMOLOG"/>
    <property type="match status" value="1"/>
</dbReference>
<evidence type="ECO:0000256" key="10">
    <source>
        <dbReference type="RuleBase" id="RU364033"/>
    </source>
</evidence>
<comment type="caution">
    <text evidence="12">The sequence shown here is derived from an EMBL/GenBank/DDBJ whole genome shotgun (WGS) entry which is preliminary data.</text>
</comment>
<evidence type="ECO:0000256" key="8">
    <source>
        <dbReference type="ARBA" id="ARBA00023163"/>
    </source>
</evidence>
<keyword evidence="5 10" id="KW-0863">Zinc-finger</keyword>
<comment type="function">
    <text evidence="1 10">Transcription elongation factor implicated in the maintenance of proper chromatin structure in actively transcribed regions.</text>
</comment>
<evidence type="ECO:0000256" key="11">
    <source>
        <dbReference type="SAM" id="MobiDB-lite"/>
    </source>
</evidence>
<dbReference type="InterPro" id="IPR007808">
    <property type="entry name" value="Elf1"/>
</dbReference>
<evidence type="ECO:0000256" key="1">
    <source>
        <dbReference type="ARBA" id="ARBA00003357"/>
    </source>
</evidence>
<comment type="similarity">
    <text evidence="3 10">Belongs to the ELOF1 family.</text>
</comment>
<sequence>MGKRKTKRKPQKKLKDKLDVQFNCLFCNHENSIECKIDHANKVGFLSCKICDITWQCTVTYLDEPVDVYSGWIDACEEVNKQKKLQAMKQRGPSSRDDSRSPPPQNRLDPFDEDDDDDY</sequence>
<comment type="subcellular location">
    <subcellularLocation>
        <location evidence="2 10">Nucleus</location>
    </subcellularLocation>
</comment>
<dbReference type="Pfam" id="PF05129">
    <property type="entry name" value="Zn_ribbon_Elf1"/>
    <property type="match status" value="1"/>
</dbReference>
<gene>
    <name evidence="12" type="ORF">INT47_005522</name>
</gene>
<evidence type="ECO:0000313" key="12">
    <source>
        <dbReference type="EMBL" id="KAG2209230.1"/>
    </source>
</evidence>
<dbReference type="InterPro" id="IPR038567">
    <property type="entry name" value="T_Elf1_sf"/>
</dbReference>
<dbReference type="Gene3D" id="2.20.25.190">
    <property type="match status" value="1"/>
</dbReference>
<dbReference type="GO" id="GO:0006368">
    <property type="term" value="P:transcription elongation by RNA polymerase II"/>
    <property type="evidence" value="ECO:0007669"/>
    <property type="project" value="TreeGrafter"/>
</dbReference>
<name>A0A8H7REW8_9FUNG</name>
<dbReference type="GO" id="GO:0008270">
    <property type="term" value="F:zinc ion binding"/>
    <property type="evidence" value="ECO:0007669"/>
    <property type="project" value="UniProtKB-KW"/>
</dbReference>
<dbReference type="GO" id="GO:0008023">
    <property type="term" value="C:transcription elongation factor complex"/>
    <property type="evidence" value="ECO:0007669"/>
    <property type="project" value="TreeGrafter"/>
</dbReference>
<keyword evidence="4 10" id="KW-0479">Metal-binding</keyword>
<dbReference type="PANTHER" id="PTHR20934:SF0">
    <property type="entry name" value="TRANSCRIPTION ELONGATION FACTOR 1 HOMOLOG"/>
    <property type="match status" value="1"/>
</dbReference>
<evidence type="ECO:0000256" key="9">
    <source>
        <dbReference type="ARBA" id="ARBA00023242"/>
    </source>
</evidence>
<evidence type="ECO:0000256" key="5">
    <source>
        <dbReference type="ARBA" id="ARBA00022771"/>
    </source>
</evidence>
<dbReference type="SUPFAM" id="SSF57783">
    <property type="entry name" value="Zinc beta-ribbon"/>
    <property type="match status" value="1"/>
</dbReference>
<dbReference type="Proteomes" id="UP000603453">
    <property type="component" value="Unassembled WGS sequence"/>
</dbReference>
<proteinExistence type="inferred from homology"/>
<dbReference type="FunFam" id="2.20.25.190:FF:000001">
    <property type="entry name" value="Transcription elongation factor 1 homolog"/>
    <property type="match status" value="1"/>
</dbReference>
<feature type="region of interest" description="Disordered" evidence="11">
    <location>
        <begin position="84"/>
        <end position="119"/>
    </location>
</feature>
<protein>
    <recommendedName>
        <fullName evidence="10">Transcription elongation factor 1 homolog</fullName>
    </recommendedName>
</protein>
<dbReference type="OrthoDB" id="445983at2759"/>
<dbReference type="EMBL" id="JAEPRD010000016">
    <property type="protein sequence ID" value="KAG2209230.1"/>
    <property type="molecule type" value="Genomic_DNA"/>
</dbReference>
<evidence type="ECO:0000313" key="13">
    <source>
        <dbReference type="Proteomes" id="UP000603453"/>
    </source>
</evidence>
<keyword evidence="8 10" id="KW-0804">Transcription</keyword>
<accession>A0A8H7REW8</accession>
<keyword evidence="9 10" id="KW-0539">Nucleus</keyword>
<keyword evidence="13" id="KW-1185">Reference proteome</keyword>
<keyword evidence="6 10" id="KW-0862">Zinc</keyword>
<reference evidence="12" key="1">
    <citation type="submission" date="2020-12" db="EMBL/GenBank/DDBJ databases">
        <title>Metabolic potential, ecology and presence of endohyphal bacteria is reflected in genomic diversity of Mucoromycotina.</title>
        <authorList>
            <person name="Muszewska A."/>
            <person name="Okrasinska A."/>
            <person name="Steczkiewicz K."/>
            <person name="Drgas O."/>
            <person name="Orlowska M."/>
            <person name="Perlinska-Lenart U."/>
            <person name="Aleksandrzak-Piekarczyk T."/>
            <person name="Szatraj K."/>
            <person name="Zielenkiewicz U."/>
            <person name="Pilsyk S."/>
            <person name="Malc E."/>
            <person name="Mieczkowski P."/>
            <person name="Kruszewska J.S."/>
            <person name="Biernat P."/>
            <person name="Pawlowska J."/>
        </authorList>
    </citation>
    <scope>NUCLEOTIDE SEQUENCE</scope>
    <source>
        <strain evidence="12">WA0000017839</strain>
    </source>
</reference>
<evidence type="ECO:0000256" key="2">
    <source>
        <dbReference type="ARBA" id="ARBA00004123"/>
    </source>
</evidence>
<evidence type="ECO:0000256" key="4">
    <source>
        <dbReference type="ARBA" id="ARBA00022723"/>
    </source>
</evidence>
<evidence type="ECO:0000256" key="3">
    <source>
        <dbReference type="ARBA" id="ARBA00009730"/>
    </source>
</evidence>
<organism evidence="12 13">
    <name type="scientific">Mucor saturninus</name>
    <dbReference type="NCBI Taxonomy" id="64648"/>
    <lineage>
        <taxon>Eukaryota</taxon>
        <taxon>Fungi</taxon>
        <taxon>Fungi incertae sedis</taxon>
        <taxon>Mucoromycota</taxon>
        <taxon>Mucoromycotina</taxon>
        <taxon>Mucoromycetes</taxon>
        <taxon>Mucorales</taxon>
        <taxon>Mucorineae</taxon>
        <taxon>Mucoraceae</taxon>
        <taxon>Mucor</taxon>
    </lineage>
</organism>
<evidence type="ECO:0000256" key="7">
    <source>
        <dbReference type="ARBA" id="ARBA00023015"/>
    </source>
</evidence>
<dbReference type="GO" id="GO:0000993">
    <property type="term" value="F:RNA polymerase II complex binding"/>
    <property type="evidence" value="ECO:0007669"/>
    <property type="project" value="TreeGrafter"/>
</dbReference>
<dbReference type="AlphaFoldDB" id="A0A8H7REW8"/>
<evidence type="ECO:0000256" key="6">
    <source>
        <dbReference type="ARBA" id="ARBA00022833"/>
    </source>
</evidence>
<keyword evidence="7 10" id="KW-0805">Transcription regulation</keyword>